<dbReference type="AlphaFoldDB" id="A0A7T6XKB8"/>
<dbReference type="Pfam" id="PF00025">
    <property type="entry name" value="Arf"/>
    <property type="match status" value="1"/>
</dbReference>
<keyword evidence="2 3" id="KW-0342">GTP-binding</keyword>
<keyword evidence="4" id="KW-0479">Metal-binding</keyword>
<evidence type="ECO:0000256" key="1">
    <source>
        <dbReference type="ARBA" id="ARBA00022741"/>
    </source>
</evidence>
<name>A0A7T6XKB8_PENDI</name>
<dbReference type="GO" id="GO:0005525">
    <property type="term" value="F:GTP binding"/>
    <property type="evidence" value="ECO:0007669"/>
    <property type="project" value="UniProtKB-KW"/>
</dbReference>
<dbReference type="RefSeq" id="XP_014535309.2">
    <property type="nucleotide sequence ID" value="XM_014679823.2"/>
</dbReference>
<keyword evidence="4" id="KW-0460">Magnesium</keyword>
<proteinExistence type="predicted"/>
<evidence type="ECO:0000256" key="2">
    <source>
        <dbReference type="ARBA" id="ARBA00023134"/>
    </source>
</evidence>
<feature type="binding site" evidence="3">
    <location>
        <begin position="130"/>
        <end position="133"/>
    </location>
    <ligand>
        <name>GTP</name>
        <dbReference type="ChEBI" id="CHEBI:37565"/>
    </ligand>
</feature>
<dbReference type="SMART" id="SM00177">
    <property type="entry name" value="ARF"/>
    <property type="match status" value="1"/>
</dbReference>
<dbReference type="InterPro" id="IPR006689">
    <property type="entry name" value="Small_GTPase_ARF/SAR"/>
</dbReference>
<gene>
    <name evidence="5" type="ORF">Pdw03_6617</name>
</gene>
<evidence type="ECO:0000256" key="3">
    <source>
        <dbReference type="PIRSR" id="PIRSR606689-1"/>
    </source>
</evidence>
<dbReference type="KEGG" id="pdp:PDIP_34770"/>
<accession>A0A7T6XKB8</accession>
<sequence>MAPKALQSIIGWLYGYSERRVLLVGEVASGKTTFLSQLILGRGVYTIPTMGHYPIPFGYKLRKYMLWDTGMGCFRYPNWFAYLYTPDSSVLFFHDCTWDEEHTQQSLDLLSSIGREMLHVGHRSLWIILNKQDSLSAQGVENLRRIYDEKLKEMFDDPVNCRVIDSFVSGKTGEGVKEVMDDLHIFMTGIEQGHNHQPTSKQPAPKNVQKEQILEDHDLKMRIEEEGSRDKMDPQQFWRSFLDANLTEWDHRCHLKSGFIVALESIKEGKNVFDMAEMFLGHLKRLRTMKPDLFRNTEHRTMTIFWLSQLQNAILKYKIHTEKDEFPSWSDFQQVLLYTPSLMNTGLWRLYYTKEHMFSETARESWSLPDLQPLPGLSSPHHDSSSGHAHNPDRLLQYAFAVVQHTLTSGSRRGQVIKEALDSLKMTTMRLRTTNSSVPPYSETQAYFWIQVVHSAIQSLKAAPGSSTSERSILDIPVSRISSATLNALFGLNSSTWRHYYSEKVWTSVSARMGFVQPDLKPIPNIVTISSRSQEQAALLKQMESTLLRRSPGLPTFECLSFQAIWVIRDVQALAKSSMVNSPRISSHSHLLLYLYTKLVVGSGTGLPGKTALEQAEQMSGPWVDSVTHKMFWIQVFFTAMARAQASRKIADKQTSLETVTFETFIRGNLHLVHQDLPSLYYTPEIWESKEASKVMIAPDRRRMDGFLESKNKDRLEDLVFI</sequence>
<protein>
    <submittedName>
        <fullName evidence="5">Small GTPase superfamily, ARF/SAR type</fullName>
    </submittedName>
</protein>
<feature type="binding site" evidence="4">
    <location>
        <position position="49"/>
    </location>
    <ligand>
        <name>Mg(2+)</name>
        <dbReference type="ChEBI" id="CHEBI:18420"/>
    </ligand>
</feature>
<evidence type="ECO:0000313" key="6">
    <source>
        <dbReference type="Proteomes" id="UP000595662"/>
    </source>
</evidence>
<dbReference type="GO" id="GO:0003924">
    <property type="term" value="F:GTPase activity"/>
    <property type="evidence" value="ECO:0007669"/>
    <property type="project" value="InterPro"/>
</dbReference>
<dbReference type="VEuPathDB" id="FungiDB:PDIP_34770"/>
<feature type="binding site" evidence="3">
    <location>
        <begin position="25"/>
        <end position="32"/>
    </location>
    <ligand>
        <name>GTP</name>
        <dbReference type="ChEBI" id="CHEBI:37565"/>
    </ligand>
</feature>
<evidence type="ECO:0000256" key="4">
    <source>
        <dbReference type="PIRSR" id="PIRSR606689-2"/>
    </source>
</evidence>
<feature type="binding site" evidence="4">
    <location>
        <position position="32"/>
    </location>
    <ligand>
        <name>Mg(2+)</name>
        <dbReference type="ChEBI" id="CHEBI:18420"/>
    </ligand>
</feature>
<dbReference type="GO" id="GO:0046872">
    <property type="term" value="F:metal ion binding"/>
    <property type="evidence" value="ECO:0007669"/>
    <property type="project" value="UniProtKB-KW"/>
</dbReference>
<dbReference type="Proteomes" id="UP000595662">
    <property type="component" value="Chromosome 2"/>
</dbReference>
<dbReference type="GeneID" id="26231795"/>
<dbReference type="Gene3D" id="3.40.50.300">
    <property type="entry name" value="P-loop containing nucleotide triphosphate hydrolases"/>
    <property type="match status" value="1"/>
</dbReference>
<evidence type="ECO:0000313" key="5">
    <source>
        <dbReference type="EMBL" id="QQK42716.1"/>
    </source>
</evidence>
<organism evidence="5 6">
    <name type="scientific">Penicillium digitatum</name>
    <name type="common">Green mold</name>
    <dbReference type="NCBI Taxonomy" id="36651"/>
    <lineage>
        <taxon>Eukaryota</taxon>
        <taxon>Fungi</taxon>
        <taxon>Dikarya</taxon>
        <taxon>Ascomycota</taxon>
        <taxon>Pezizomycotina</taxon>
        <taxon>Eurotiomycetes</taxon>
        <taxon>Eurotiomycetidae</taxon>
        <taxon>Eurotiales</taxon>
        <taxon>Aspergillaceae</taxon>
        <taxon>Penicillium</taxon>
    </lineage>
</organism>
<dbReference type="EMBL" id="CP060775">
    <property type="protein sequence ID" value="QQK42716.1"/>
    <property type="molecule type" value="Genomic_DNA"/>
</dbReference>
<dbReference type="InterPro" id="IPR027417">
    <property type="entry name" value="P-loop_NTPase"/>
</dbReference>
<dbReference type="SUPFAM" id="SSF52540">
    <property type="entry name" value="P-loop containing nucleoside triphosphate hydrolases"/>
    <property type="match status" value="1"/>
</dbReference>
<keyword evidence="1 3" id="KW-0547">Nucleotide-binding</keyword>
<reference evidence="5 6" key="1">
    <citation type="submission" date="2020-08" db="EMBL/GenBank/DDBJ databases">
        <title>The completed genome sequence of the pathogenic ascomycete fungus Penicillium digitatum.</title>
        <authorList>
            <person name="Wang M."/>
        </authorList>
    </citation>
    <scope>NUCLEOTIDE SEQUENCE [LARGE SCALE GENOMIC DNA]</scope>
    <source>
        <strain evidence="5 6">PdW03</strain>
    </source>
</reference>